<evidence type="ECO:0000256" key="1">
    <source>
        <dbReference type="ARBA" id="ARBA00004123"/>
    </source>
</evidence>
<dbReference type="PANTHER" id="PTHR46765">
    <property type="entry name" value="P-LOOP CONTAINING NUCLEOSIDE TRIPHOSPHATE HYDROLASES SUPERFAMILY PROTEIN"/>
    <property type="match status" value="1"/>
</dbReference>
<gene>
    <name evidence="4" type="ORF">Gasu_09190</name>
</gene>
<dbReference type="SMART" id="SM00382">
    <property type="entry name" value="AAA"/>
    <property type="match status" value="1"/>
</dbReference>
<name>M2X5V0_GALSU</name>
<organism evidence="4 5">
    <name type="scientific">Galdieria sulphuraria</name>
    <name type="common">Red alga</name>
    <dbReference type="NCBI Taxonomy" id="130081"/>
    <lineage>
        <taxon>Eukaryota</taxon>
        <taxon>Rhodophyta</taxon>
        <taxon>Bangiophyceae</taxon>
        <taxon>Galdieriales</taxon>
        <taxon>Galdieriaceae</taxon>
        <taxon>Galdieria</taxon>
    </lineage>
</organism>
<keyword evidence="2" id="KW-0539">Nucleus</keyword>
<dbReference type="EMBL" id="KB454489">
    <property type="protein sequence ID" value="EME31845.1"/>
    <property type="molecule type" value="Genomic_DNA"/>
</dbReference>
<dbReference type="SUPFAM" id="SSF52540">
    <property type="entry name" value="P-loop containing nucleoside triphosphate hydrolases"/>
    <property type="match status" value="1"/>
</dbReference>
<dbReference type="InterPro" id="IPR053016">
    <property type="entry name" value="CTF18-RFC_complex"/>
</dbReference>
<sequence length="585" mass="67182">MDSHNKLWVDKHHPNRITELLGDATVQRQLLHTFIGWKQSVQSSSSLIDSDQSVSSWKGSQRWEGNKNTLIVWGPPGIGKTVAIPMLLQHVGFQVHYISAIEENGWNSLLSKVEALRNKSCLFASQLPPCIVLDDVVFAAGQVTNVDKCIKILSDNAKGGVNSTGALKNSVWVVIICEDAYSRGLATLRPFAKIVHFGQSDTKSLLFRSMRVLTNERNEANGHDISQQERDFLKYLCEAAAGDIRWVLNQLQFVQNHFQYLPVSFQQFDDFKDLSRSNMIDIMNSIFECQNKEQQIYYRYFCGLSVAEYDSLLDICPTIAMTAVETSDDLKQLTEIFDLQFYVANLSRPLSYEIESVVKDIDAVIIKKYTQLIRKVHFVKHFREKRLEQQRMRTNIAALQELRNSWMSSFARFDKTQQTAETYPRLTSLIYHSIKNASKLTEIKQRIEAIQKIAKIFRCYGISVTWESKDLLEEDEMETQLTHHKSWNFVPTLPQLSYFEDMSPWQTETQSFMETLSILIGILENPESEVEHLASQKERDSWLTVDSNASTTNGDERTVTHVCFRFHEGHSNAILKPVTIDMFSC</sequence>
<dbReference type="Gene3D" id="3.40.50.300">
    <property type="entry name" value="P-loop containing nucleotide triphosphate hydrolases"/>
    <property type="match status" value="1"/>
</dbReference>
<evidence type="ECO:0000313" key="5">
    <source>
        <dbReference type="Proteomes" id="UP000030680"/>
    </source>
</evidence>
<feature type="domain" description="AAA+ ATPase" evidence="3">
    <location>
        <begin position="66"/>
        <end position="201"/>
    </location>
</feature>
<dbReference type="STRING" id="130081.M2X5V0"/>
<reference evidence="5" key="1">
    <citation type="journal article" date="2013" name="Science">
        <title>Gene transfer from bacteria and archaea facilitated evolution of an extremophilic eukaryote.</title>
        <authorList>
            <person name="Schonknecht G."/>
            <person name="Chen W.H."/>
            <person name="Ternes C.M."/>
            <person name="Barbier G.G."/>
            <person name="Shrestha R.P."/>
            <person name="Stanke M."/>
            <person name="Brautigam A."/>
            <person name="Baker B.J."/>
            <person name="Banfield J.F."/>
            <person name="Garavito R.M."/>
            <person name="Carr K."/>
            <person name="Wilkerson C."/>
            <person name="Rensing S.A."/>
            <person name="Gagneul D."/>
            <person name="Dickenson N.E."/>
            <person name="Oesterhelt C."/>
            <person name="Lercher M.J."/>
            <person name="Weber A.P."/>
        </authorList>
    </citation>
    <scope>NUCLEOTIDE SEQUENCE [LARGE SCALE GENOMIC DNA]</scope>
    <source>
        <strain evidence="5">074W</strain>
    </source>
</reference>
<evidence type="ECO:0000313" key="4">
    <source>
        <dbReference type="EMBL" id="EME31845.1"/>
    </source>
</evidence>
<dbReference type="InterPro" id="IPR003593">
    <property type="entry name" value="AAA+_ATPase"/>
</dbReference>
<dbReference type="PANTHER" id="PTHR46765:SF1">
    <property type="entry name" value="P-LOOP CONTAINING NUCLEOSIDE TRIPHOSPHATE HYDROLASES SUPERFAMILY PROTEIN"/>
    <property type="match status" value="1"/>
</dbReference>
<dbReference type="OrthoDB" id="2195431at2759"/>
<proteinExistence type="predicted"/>
<dbReference type="GeneID" id="17090463"/>
<dbReference type="Proteomes" id="UP000030680">
    <property type="component" value="Unassembled WGS sequence"/>
</dbReference>
<dbReference type="Gramene" id="EME31845">
    <property type="protein sequence ID" value="EME31845"/>
    <property type="gene ID" value="Gasu_09190"/>
</dbReference>
<dbReference type="GO" id="GO:0005634">
    <property type="term" value="C:nucleus"/>
    <property type="evidence" value="ECO:0007669"/>
    <property type="project" value="UniProtKB-SubCell"/>
</dbReference>
<dbReference type="AlphaFoldDB" id="M2X5V0"/>
<dbReference type="InterPro" id="IPR027417">
    <property type="entry name" value="P-loop_NTPase"/>
</dbReference>
<evidence type="ECO:0000259" key="3">
    <source>
        <dbReference type="SMART" id="SM00382"/>
    </source>
</evidence>
<accession>M2X5V0</accession>
<dbReference type="eggNOG" id="KOG1969">
    <property type="taxonomic scope" value="Eukaryota"/>
</dbReference>
<protein>
    <submittedName>
        <fullName evidence="4">Chromosome transmission fidelity protein 18</fullName>
    </submittedName>
</protein>
<dbReference type="RefSeq" id="XP_005708365.1">
    <property type="nucleotide sequence ID" value="XM_005708308.1"/>
</dbReference>
<keyword evidence="5" id="KW-1185">Reference proteome</keyword>
<evidence type="ECO:0000256" key="2">
    <source>
        <dbReference type="ARBA" id="ARBA00023242"/>
    </source>
</evidence>
<comment type="subcellular location">
    <subcellularLocation>
        <location evidence="1">Nucleus</location>
    </subcellularLocation>
</comment>
<dbReference type="KEGG" id="gsl:Gasu_09190"/>